<organism evidence="1 2">
    <name type="scientific">Novosphingobium resinovorum</name>
    <dbReference type="NCBI Taxonomy" id="158500"/>
    <lineage>
        <taxon>Bacteria</taxon>
        <taxon>Pseudomonadati</taxon>
        <taxon>Pseudomonadota</taxon>
        <taxon>Alphaproteobacteria</taxon>
        <taxon>Sphingomonadales</taxon>
        <taxon>Sphingomonadaceae</taxon>
        <taxon>Novosphingobium</taxon>
    </lineage>
</organism>
<gene>
    <name evidence="1" type="ORF">BV97_02468</name>
</gene>
<dbReference type="AlphaFoldDB" id="A0A031JY19"/>
<name>A0A031JY19_9SPHN</name>
<evidence type="ECO:0000313" key="2">
    <source>
        <dbReference type="Proteomes" id="UP000024329"/>
    </source>
</evidence>
<dbReference type="Pfam" id="PF05284">
    <property type="entry name" value="DUF736"/>
    <property type="match status" value="1"/>
</dbReference>
<comment type="caution">
    <text evidence="1">The sequence shown here is derived from an EMBL/GenBank/DDBJ whole genome shotgun (WGS) entry which is preliminary data.</text>
</comment>
<evidence type="ECO:0008006" key="3">
    <source>
        <dbReference type="Google" id="ProtNLM"/>
    </source>
</evidence>
<dbReference type="EMBL" id="JFYZ01000011">
    <property type="protein sequence ID" value="EZP81810.1"/>
    <property type="molecule type" value="Genomic_DNA"/>
</dbReference>
<dbReference type="PATRIC" id="fig|158500.4.peg.2521"/>
<reference evidence="1 2" key="1">
    <citation type="submission" date="2014-03" db="EMBL/GenBank/DDBJ databases">
        <title>Whole genome sequence of Novosphingobium resinovorum KF1.</title>
        <authorList>
            <person name="Gan H.M."/>
            <person name="Gan H.Y."/>
            <person name="Chew T.H."/>
            <person name="Savka M.A."/>
        </authorList>
    </citation>
    <scope>NUCLEOTIDE SEQUENCE [LARGE SCALE GENOMIC DNA]</scope>
    <source>
        <strain evidence="1 2">KF1</strain>
    </source>
</reference>
<evidence type="ECO:0000313" key="1">
    <source>
        <dbReference type="EMBL" id="EZP81810.1"/>
    </source>
</evidence>
<proteinExistence type="predicted"/>
<dbReference type="eggNOG" id="COG5489">
    <property type="taxonomic scope" value="Bacteria"/>
</dbReference>
<sequence>MATIGTFTQAANGSFTGTIKTLTLNAKAALRPIDRESERAPDYRLAVGSVECGAGWKKTSRENRDYISIKLDDPAFPVPIYATLSETETPGEYALIWSR</sequence>
<dbReference type="InterPro" id="IPR007948">
    <property type="entry name" value="DUF736"/>
</dbReference>
<dbReference type="Proteomes" id="UP000024329">
    <property type="component" value="Unassembled WGS sequence"/>
</dbReference>
<accession>A0A031JY19</accession>
<protein>
    <recommendedName>
        <fullName evidence="3">DUF736 domain-containing protein</fullName>
    </recommendedName>
</protein>
<dbReference type="RefSeq" id="WP_036526045.1">
    <property type="nucleotide sequence ID" value="NZ_JFYZ01000011.1"/>
</dbReference>